<dbReference type="AlphaFoldDB" id="A0A813J5N1"/>
<feature type="compositionally biased region" description="Low complexity" evidence="7">
    <location>
        <begin position="686"/>
        <end position="704"/>
    </location>
</feature>
<reference evidence="9" key="1">
    <citation type="submission" date="2021-02" db="EMBL/GenBank/DDBJ databases">
        <authorList>
            <person name="Dougan E. K."/>
            <person name="Rhodes N."/>
            <person name="Thang M."/>
            <person name="Chan C."/>
        </authorList>
    </citation>
    <scope>NUCLEOTIDE SEQUENCE</scope>
</reference>
<dbReference type="PANTHER" id="PTHR12907:SF26">
    <property type="entry name" value="HIF PROLYL HYDROXYLASE, ISOFORM C"/>
    <property type="match status" value="1"/>
</dbReference>
<evidence type="ECO:0000256" key="7">
    <source>
        <dbReference type="SAM" id="MobiDB-lite"/>
    </source>
</evidence>
<gene>
    <name evidence="9" type="ORF">PGLA2088_LOCUS17209</name>
</gene>
<evidence type="ECO:0000313" key="10">
    <source>
        <dbReference type="Proteomes" id="UP000626109"/>
    </source>
</evidence>
<dbReference type="Proteomes" id="UP000626109">
    <property type="component" value="Unassembled WGS sequence"/>
</dbReference>
<comment type="caution">
    <text evidence="9">The sequence shown here is derived from an EMBL/GenBank/DDBJ whole genome shotgun (WGS) entry which is preliminary data.</text>
</comment>
<evidence type="ECO:0000256" key="5">
    <source>
        <dbReference type="ARBA" id="ARBA00023002"/>
    </source>
</evidence>
<dbReference type="InterPro" id="IPR005123">
    <property type="entry name" value="Oxoglu/Fe-dep_dioxygenase_dom"/>
</dbReference>
<proteinExistence type="predicted"/>
<name>A0A813J5N1_POLGL</name>
<evidence type="ECO:0000256" key="6">
    <source>
        <dbReference type="ARBA" id="ARBA00023004"/>
    </source>
</evidence>
<protein>
    <recommendedName>
        <fullName evidence="8">Fe2OG dioxygenase domain-containing protein</fullName>
    </recommendedName>
</protein>
<keyword evidence="6" id="KW-0408">Iron</keyword>
<keyword evidence="2" id="KW-0479">Metal-binding</keyword>
<keyword evidence="3" id="KW-0847">Vitamin C</keyword>
<dbReference type="GO" id="GO:0008198">
    <property type="term" value="F:ferrous iron binding"/>
    <property type="evidence" value="ECO:0007669"/>
    <property type="project" value="TreeGrafter"/>
</dbReference>
<accession>A0A813J5N1</accession>
<dbReference type="InterPro" id="IPR051559">
    <property type="entry name" value="HIF_prolyl_hydroxylases"/>
</dbReference>
<dbReference type="PROSITE" id="PS51471">
    <property type="entry name" value="FE2OG_OXY"/>
    <property type="match status" value="1"/>
</dbReference>
<dbReference type="Pfam" id="PF13640">
    <property type="entry name" value="2OG-FeII_Oxy_3"/>
    <property type="match status" value="1"/>
</dbReference>
<evidence type="ECO:0000256" key="1">
    <source>
        <dbReference type="ARBA" id="ARBA00001961"/>
    </source>
</evidence>
<feature type="region of interest" description="Disordered" evidence="7">
    <location>
        <begin position="680"/>
        <end position="712"/>
    </location>
</feature>
<dbReference type="GO" id="GO:0031418">
    <property type="term" value="F:L-ascorbic acid binding"/>
    <property type="evidence" value="ECO:0007669"/>
    <property type="project" value="UniProtKB-KW"/>
</dbReference>
<feature type="non-terminal residue" evidence="9">
    <location>
        <position position="1"/>
    </location>
</feature>
<dbReference type="SMART" id="SM00702">
    <property type="entry name" value="P4Hc"/>
    <property type="match status" value="1"/>
</dbReference>
<feature type="domain" description="Fe2OG dioxygenase" evidence="8">
    <location>
        <begin position="794"/>
        <end position="899"/>
    </location>
</feature>
<organism evidence="9 10">
    <name type="scientific">Polarella glacialis</name>
    <name type="common">Dinoflagellate</name>
    <dbReference type="NCBI Taxonomy" id="89957"/>
    <lineage>
        <taxon>Eukaryota</taxon>
        <taxon>Sar</taxon>
        <taxon>Alveolata</taxon>
        <taxon>Dinophyceae</taxon>
        <taxon>Suessiales</taxon>
        <taxon>Suessiaceae</taxon>
        <taxon>Polarella</taxon>
    </lineage>
</organism>
<dbReference type="Gene3D" id="2.60.120.620">
    <property type="entry name" value="q2cbj1_9rhob like domain"/>
    <property type="match status" value="1"/>
</dbReference>
<dbReference type="GO" id="GO:0031543">
    <property type="term" value="F:peptidyl-proline dioxygenase activity"/>
    <property type="evidence" value="ECO:0007669"/>
    <property type="project" value="TreeGrafter"/>
</dbReference>
<evidence type="ECO:0000313" key="9">
    <source>
        <dbReference type="EMBL" id="CAE8669508.1"/>
    </source>
</evidence>
<evidence type="ECO:0000259" key="8">
    <source>
        <dbReference type="PROSITE" id="PS51471"/>
    </source>
</evidence>
<evidence type="ECO:0000256" key="3">
    <source>
        <dbReference type="ARBA" id="ARBA00022896"/>
    </source>
</evidence>
<dbReference type="PANTHER" id="PTHR12907">
    <property type="entry name" value="EGL NINE HOMOLOG-RELATED"/>
    <property type="match status" value="1"/>
</dbReference>
<keyword evidence="4" id="KW-0223">Dioxygenase</keyword>
<dbReference type="InterPro" id="IPR044862">
    <property type="entry name" value="Pro_4_hyd_alph_FE2OG_OXY"/>
</dbReference>
<comment type="cofactor">
    <cofactor evidence="1">
        <name>L-ascorbate</name>
        <dbReference type="ChEBI" id="CHEBI:38290"/>
    </cofactor>
</comment>
<dbReference type="EMBL" id="CAJNNW010022597">
    <property type="protein sequence ID" value="CAE8669508.1"/>
    <property type="molecule type" value="Genomic_DNA"/>
</dbReference>
<dbReference type="InterPro" id="IPR006620">
    <property type="entry name" value="Pro_4_hyd_alph"/>
</dbReference>
<dbReference type="GO" id="GO:0071456">
    <property type="term" value="P:cellular response to hypoxia"/>
    <property type="evidence" value="ECO:0007669"/>
    <property type="project" value="TreeGrafter"/>
</dbReference>
<evidence type="ECO:0000256" key="2">
    <source>
        <dbReference type="ARBA" id="ARBA00022723"/>
    </source>
</evidence>
<evidence type="ECO:0000256" key="4">
    <source>
        <dbReference type="ARBA" id="ARBA00022964"/>
    </source>
</evidence>
<sequence length="899" mass="97425">EMAIELMPADSDDLPADVYRQLATLGLSADLEWRGYMTRDVGYGIFAAVATCRSWTGIVSAEELEDAAKGLACIQNARVVKWYPCMDVCPFDQCWFQEYLRGPAKKNAAPLRANRLPSLGIVTTFRGAPNLESWVRYHLKVGIKAFYLYADSAADAEAARRLADTLGPEGAYMRIVEVDDALRQEWESLVGWSRYGPRLKEVGSAVMARQCLNAEHAMIVAGAALDMEQEGEGAEGPVCEWLLHCDADELVCMNVPEEGADDDGQGRSTRSLQDFLAEAELMGVAAIVLANHEVALEEGDDALRDIADPFLECTLFKVNDRINADLNVPTPADDGGKPGGGDESLFIQYSNGKSMARVGRGARPHGVHKWLLPGGSASGVMVADARELCLLHYPDCGYSSFVEKYKTLGNFGDEWFGQNQMPFRLRARDAAKAGPEALEGLYRKEVIVGDEARVRTLIDRGDCVRINKARHVLQHTIAVSTSNLPNACKERWRFEVELVPTNGDESDDDAQDDCEGKDVATIARDPPWCSAVFDELCCKSASEELVSLGDVKFVGWRTEPFFFGSVKMVVIVVVTGKSGSDSAAQALVSVCLSLSDKVQSASIIAQRQIPDKASDDAFDTCRRLFQTTADFMNLGILKASDVATFLEQGFLVLDNVFDAAVSANVARLAAASLAADKVCSERPENGSTSGSTTTTPTTTTTEPSQKQGLPWRWPEQTARGDCVCWIDNAFAEDIPATLFSFPPPVVGAQDAAVDDAKSACSSASLAADLKSVLSQFAALQLDLVQCAADGRLLGDREVQLAWYPANGAAYAKHCDALPDDGSKGASGLQRKVTAICYCNPSWTEASGGCLRITRQDRQGGGTVDVEPVAGRLVLFMSGCVQHEVRPSFADRYALTAWYW</sequence>
<keyword evidence="5" id="KW-0560">Oxidoreductase</keyword>